<organism evidence="1 2">
    <name type="scientific">Panagrolaimus sp. PS1159</name>
    <dbReference type="NCBI Taxonomy" id="55785"/>
    <lineage>
        <taxon>Eukaryota</taxon>
        <taxon>Metazoa</taxon>
        <taxon>Ecdysozoa</taxon>
        <taxon>Nematoda</taxon>
        <taxon>Chromadorea</taxon>
        <taxon>Rhabditida</taxon>
        <taxon>Tylenchina</taxon>
        <taxon>Panagrolaimomorpha</taxon>
        <taxon>Panagrolaimoidea</taxon>
        <taxon>Panagrolaimidae</taxon>
        <taxon>Panagrolaimus</taxon>
    </lineage>
</organism>
<reference evidence="2" key="1">
    <citation type="submission" date="2022-11" db="UniProtKB">
        <authorList>
            <consortium name="WormBaseParasite"/>
        </authorList>
    </citation>
    <scope>IDENTIFICATION</scope>
</reference>
<evidence type="ECO:0000313" key="1">
    <source>
        <dbReference type="Proteomes" id="UP000887580"/>
    </source>
</evidence>
<name>A0AC35GGP4_9BILA</name>
<accession>A0AC35GGP4</accession>
<protein>
    <submittedName>
        <fullName evidence="2">Uncharacterized protein</fullName>
    </submittedName>
</protein>
<dbReference type="WBParaSite" id="PS1159_v2.g5190.t1">
    <property type="protein sequence ID" value="PS1159_v2.g5190.t1"/>
    <property type="gene ID" value="PS1159_v2.g5190"/>
</dbReference>
<evidence type="ECO:0000313" key="2">
    <source>
        <dbReference type="WBParaSite" id="PS1159_v2.g5190.t1"/>
    </source>
</evidence>
<proteinExistence type="predicted"/>
<sequence>MSFNAFGPCERSVSREASNSFTNLSFPYDLERKNDTIDEFSPTEVGCPSQTSQETCVDQKDLLKLRRKDLDYDYPLIVAVKDNSKKV</sequence>
<dbReference type="Proteomes" id="UP000887580">
    <property type="component" value="Unplaced"/>
</dbReference>